<dbReference type="InterPro" id="IPR001926">
    <property type="entry name" value="TrpB-like_PALP"/>
</dbReference>
<dbReference type="PANTHER" id="PTHR42937">
    <property type="match status" value="1"/>
</dbReference>
<protein>
    <submittedName>
        <fullName evidence="4">Diaminopropionate ammonia-lyase</fullName>
    </submittedName>
</protein>
<evidence type="ECO:0000313" key="4">
    <source>
        <dbReference type="EMBL" id="SMF33058.1"/>
    </source>
</evidence>
<dbReference type="GO" id="GO:0008838">
    <property type="term" value="F:diaminopropionate ammonia-lyase activity"/>
    <property type="evidence" value="ECO:0007669"/>
    <property type="project" value="InterPro"/>
</dbReference>
<dbReference type="GO" id="GO:0030170">
    <property type="term" value="F:pyridoxal phosphate binding"/>
    <property type="evidence" value="ECO:0007669"/>
    <property type="project" value="InterPro"/>
</dbReference>
<evidence type="ECO:0000256" key="1">
    <source>
        <dbReference type="ARBA" id="ARBA00001933"/>
    </source>
</evidence>
<name>A0A1X7EFN7_9PROT</name>
<comment type="cofactor">
    <cofactor evidence="1">
        <name>pyridoxal 5'-phosphate</name>
        <dbReference type="ChEBI" id="CHEBI:597326"/>
    </cofactor>
</comment>
<dbReference type="RefSeq" id="WP_085084692.1">
    <property type="nucleotide sequence ID" value="NZ_FXAK01000002.1"/>
</dbReference>
<evidence type="ECO:0000259" key="3">
    <source>
        <dbReference type="Pfam" id="PF00291"/>
    </source>
</evidence>
<sequence>MTDHAVSPSSCLPRHFSNPHADHERVYGPSERAILSRAAFEEAMAEIGAWPGYAPTPLRSLPGLAREAGIDRLWYKDESARFALGSFKALGGAYAVLRLLAREVTARVPGVPVTALDLVVGRYAKVTRTLTVTTATDGNHGRSVAWGAQVFGCNCVVYVPAACTPGRRDAIEAYGARVVVVDGSYDDAVRRAAADAAEHGWFVVSDTSYTGYMDVPRDVMQGYTMMVEETISQLPASERPTHVFVQGGVGALPAAVCGHLWESWGRQRPRFVVVEPHSADCLYQSAVAGRPVRSEGDLDTVMAGLACGEVSLLAWAILERGADDFLTIPDEGAIAAMRKLADGRHGGRPVVAGESGVAGLAGLLCAAAHEETRRALGLVPDARVLVFGTEGATDPEVYERIVGRTPEAVAEGLVSAAGR</sequence>
<dbReference type="OrthoDB" id="34584at2"/>
<feature type="domain" description="Tryptophan synthase beta chain-like PALP" evidence="3">
    <location>
        <begin position="51"/>
        <end position="370"/>
    </location>
</feature>
<organism evidence="4 5">
    <name type="scientific">Azospirillum oryzae</name>
    <dbReference type="NCBI Taxonomy" id="286727"/>
    <lineage>
        <taxon>Bacteria</taxon>
        <taxon>Pseudomonadati</taxon>
        <taxon>Pseudomonadota</taxon>
        <taxon>Alphaproteobacteria</taxon>
        <taxon>Rhodospirillales</taxon>
        <taxon>Azospirillaceae</taxon>
        <taxon>Azospirillum</taxon>
    </lineage>
</organism>
<keyword evidence="4" id="KW-0456">Lyase</keyword>
<dbReference type="AlphaFoldDB" id="A0A1X7EFN7"/>
<dbReference type="InterPro" id="IPR010081">
    <property type="entry name" value="DiNH2opropionate_NH3_lyase"/>
</dbReference>
<gene>
    <name evidence="4" type="ORF">SAMN02982917_1633</name>
</gene>
<evidence type="ECO:0000256" key="2">
    <source>
        <dbReference type="ARBA" id="ARBA00022898"/>
    </source>
</evidence>
<dbReference type="STRING" id="286727.SAMN02982917_1633"/>
<dbReference type="PANTHER" id="PTHR42937:SF1">
    <property type="entry name" value="DIAMINOPROPIONATE AMMONIA-LYASE"/>
    <property type="match status" value="1"/>
</dbReference>
<dbReference type="InterPro" id="IPR036052">
    <property type="entry name" value="TrpB-like_PALP_sf"/>
</dbReference>
<dbReference type="SUPFAM" id="SSF53686">
    <property type="entry name" value="Tryptophan synthase beta subunit-like PLP-dependent enzymes"/>
    <property type="match status" value="1"/>
</dbReference>
<dbReference type="NCBIfam" id="TIGR01747">
    <property type="entry name" value="diampropi_NH3ly"/>
    <property type="match status" value="1"/>
</dbReference>
<dbReference type="NCBIfam" id="NF006058">
    <property type="entry name" value="PRK08206.1"/>
    <property type="match status" value="1"/>
</dbReference>
<keyword evidence="2" id="KW-0663">Pyridoxal phosphate</keyword>
<dbReference type="CDD" id="cd00640">
    <property type="entry name" value="Trp-synth-beta_II"/>
    <property type="match status" value="1"/>
</dbReference>
<dbReference type="Gene3D" id="3.40.50.1100">
    <property type="match status" value="2"/>
</dbReference>
<evidence type="ECO:0000313" key="5">
    <source>
        <dbReference type="Proteomes" id="UP000192936"/>
    </source>
</evidence>
<reference evidence="4 5" key="1">
    <citation type="submission" date="2017-04" db="EMBL/GenBank/DDBJ databases">
        <authorList>
            <person name="Afonso C.L."/>
            <person name="Miller P.J."/>
            <person name="Scott M.A."/>
            <person name="Spackman E."/>
            <person name="Goraichik I."/>
            <person name="Dimitrov K.M."/>
            <person name="Suarez D.L."/>
            <person name="Swayne D.E."/>
        </authorList>
    </citation>
    <scope>NUCLEOTIDE SEQUENCE [LARGE SCALE GENOMIC DNA]</scope>
    <source>
        <strain evidence="4 5">A2P</strain>
    </source>
</reference>
<dbReference type="Proteomes" id="UP000192936">
    <property type="component" value="Unassembled WGS sequence"/>
</dbReference>
<accession>A0A1X7EFN7</accession>
<dbReference type="EMBL" id="FXAK01000002">
    <property type="protein sequence ID" value="SMF33058.1"/>
    <property type="molecule type" value="Genomic_DNA"/>
</dbReference>
<proteinExistence type="predicted"/>
<dbReference type="Pfam" id="PF00291">
    <property type="entry name" value="PALP"/>
    <property type="match status" value="1"/>
</dbReference>